<proteinExistence type="predicted"/>
<name>A0A423P8K5_PSEFL</name>
<protein>
    <submittedName>
        <fullName evidence="1">N-acetyltransferase</fullName>
    </submittedName>
</protein>
<sequence>MTFFVSSLSPPLLLRNPPLTEVTSYKTRPPRLISLPPLCWLSSATRSKQMKTMRRKGKATDLRNQTFRSNSRKIAYKFFLKDIAPRIPNIDAAAVKFEPITPAAIKQYFLWEGPTVFPWDDVADWKSKDAKGLDLAIWYKQTLCGMCYATPRASSICLKIVLLEGHPDRAHPLRGRIAPIALLVADHYARALGCKEIEIQDPDPNVVFYYRKLGFEFDHTNRLVISVNGQ</sequence>
<dbReference type="SUPFAM" id="SSF55729">
    <property type="entry name" value="Acyl-CoA N-acyltransferases (Nat)"/>
    <property type="match status" value="1"/>
</dbReference>
<evidence type="ECO:0000313" key="1">
    <source>
        <dbReference type="EMBL" id="ROO11045.1"/>
    </source>
</evidence>
<evidence type="ECO:0000313" key="2">
    <source>
        <dbReference type="Proteomes" id="UP000283619"/>
    </source>
</evidence>
<dbReference type="AlphaFoldDB" id="A0A423P8K5"/>
<keyword evidence="1" id="KW-0808">Transferase</keyword>
<dbReference type="EMBL" id="MOBZ01000006">
    <property type="protein sequence ID" value="ROO11045.1"/>
    <property type="molecule type" value="Genomic_DNA"/>
</dbReference>
<dbReference type="Proteomes" id="UP000283619">
    <property type="component" value="Unassembled WGS sequence"/>
</dbReference>
<gene>
    <name evidence="1" type="ORF">BK673_08975</name>
</gene>
<reference evidence="1 2" key="1">
    <citation type="submission" date="2016-10" db="EMBL/GenBank/DDBJ databases">
        <title>Comparative genome analysis of multiple Pseudomonas spp. focuses on biocontrol and plant growth promoting traits.</title>
        <authorList>
            <person name="Tao X.-Y."/>
            <person name="Taylor C.G."/>
        </authorList>
    </citation>
    <scope>NUCLEOTIDE SEQUENCE [LARGE SCALE GENOMIC DNA]</scope>
    <source>
        <strain evidence="1 2">36G2</strain>
    </source>
</reference>
<organism evidence="1 2">
    <name type="scientific">Pseudomonas fluorescens</name>
    <dbReference type="NCBI Taxonomy" id="294"/>
    <lineage>
        <taxon>Bacteria</taxon>
        <taxon>Pseudomonadati</taxon>
        <taxon>Pseudomonadota</taxon>
        <taxon>Gammaproteobacteria</taxon>
        <taxon>Pseudomonadales</taxon>
        <taxon>Pseudomonadaceae</taxon>
        <taxon>Pseudomonas</taxon>
    </lineage>
</organism>
<comment type="caution">
    <text evidence="1">The sequence shown here is derived from an EMBL/GenBank/DDBJ whole genome shotgun (WGS) entry which is preliminary data.</text>
</comment>
<accession>A0A423P8K5</accession>
<dbReference type="GO" id="GO:0016740">
    <property type="term" value="F:transferase activity"/>
    <property type="evidence" value="ECO:0007669"/>
    <property type="project" value="UniProtKB-KW"/>
</dbReference>
<dbReference type="InterPro" id="IPR016181">
    <property type="entry name" value="Acyl_CoA_acyltransferase"/>
</dbReference>